<organism evidence="2 3">
    <name type="scientific">Psychrobacillus lasiicapitis</name>
    <dbReference type="NCBI Taxonomy" id="1636719"/>
    <lineage>
        <taxon>Bacteria</taxon>
        <taxon>Bacillati</taxon>
        <taxon>Bacillota</taxon>
        <taxon>Bacilli</taxon>
        <taxon>Bacillales</taxon>
        <taxon>Bacillaceae</taxon>
        <taxon>Psychrobacillus</taxon>
    </lineage>
</organism>
<dbReference type="AlphaFoldDB" id="A0A544TAA4"/>
<evidence type="ECO:0000256" key="1">
    <source>
        <dbReference type="SAM" id="MobiDB-lite"/>
    </source>
</evidence>
<evidence type="ECO:0000313" key="2">
    <source>
        <dbReference type="EMBL" id="TQR14390.1"/>
    </source>
</evidence>
<dbReference type="EMBL" id="VDGH01000004">
    <property type="protein sequence ID" value="TQR14390.1"/>
    <property type="molecule type" value="Genomic_DNA"/>
</dbReference>
<dbReference type="Proteomes" id="UP000317316">
    <property type="component" value="Unassembled WGS sequence"/>
</dbReference>
<reference evidence="2 3" key="1">
    <citation type="submission" date="2019-05" db="EMBL/GenBank/DDBJ databases">
        <title>Psychrobacillus vulpis sp. nov., a new species isolated from feces of a red fox that inhabits in The Tablas de Daimiel Natural Park, Albacete, Spain.</title>
        <authorList>
            <person name="Rodriguez M."/>
            <person name="Reina J.C."/>
            <person name="Bejar V."/>
            <person name="Llamas I."/>
        </authorList>
    </citation>
    <scope>NUCLEOTIDE SEQUENCE [LARGE SCALE GENOMIC DNA]</scope>
    <source>
        <strain evidence="2 3">NEAU-3TGS17</strain>
    </source>
</reference>
<comment type="caution">
    <text evidence="2">The sequence shown here is derived from an EMBL/GenBank/DDBJ whole genome shotgun (WGS) entry which is preliminary data.</text>
</comment>
<gene>
    <name evidence="2" type="ORF">FG382_08000</name>
</gene>
<protein>
    <submittedName>
        <fullName evidence="2">Uncharacterized protein</fullName>
    </submittedName>
</protein>
<keyword evidence="3" id="KW-1185">Reference proteome</keyword>
<evidence type="ECO:0000313" key="3">
    <source>
        <dbReference type="Proteomes" id="UP000317316"/>
    </source>
</evidence>
<dbReference type="RefSeq" id="WP_142538373.1">
    <property type="nucleotide sequence ID" value="NZ_BMIE01000003.1"/>
</dbReference>
<name>A0A544TAA4_9BACI</name>
<accession>A0A544TAA4</accession>
<feature type="region of interest" description="Disordered" evidence="1">
    <location>
        <begin position="1"/>
        <end position="26"/>
    </location>
</feature>
<dbReference type="OrthoDB" id="2637769at2"/>
<proteinExistence type="predicted"/>
<sequence length="110" mass="12376">MRLRQRDLKPYTVKGRIPKEDSDGTTYEDWEEEGHIIQANIQPAGGRLMAEMYGERLAYMLSAYVESGTDLKETDGVCVYVAPDQNPDYKVVASPPWSSHSVVSLEAIRP</sequence>